<evidence type="ECO:0000313" key="1">
    <source>
        <dbReference type="EMBL" id="KAF6749787.1"/>
    </source>
</evidence>
<feature type="non-terminal residue" evidence="1">
    <location>
        <position position="289"/>
    </location>
</feature>
<evidence type="ECO:0000313" key="2">
    <source>
        <dbReference type="Proteomes" id="UP000521943"/>
    </source>
</evidence>
<dbReference type="Gene3D" id="3.60.130.30">
    <property type="match status" value="1"/>
</dbReference>
<organism evidence="1 2">
    <name type="scientific">Ephemerocybe angulata</name>
    <dbReference type="NCBI Taxonomy" id="980116"/>
    <lineage>
        <taxon>Eukaryota</taxon>
        <taxon>Fungi</taxon>
        <taxon>Dikarya</taxon>
        <taxon>Basidiomycota</taxon>
        <taxon>Agaricomycotina</taxon>
        <taxon>Agaricomycetes</taxon>
        <taxon>Agaricomycetidae</taxon>
        <taxon>Agaricales</taxon>
        <taxon>Agaricineae</taxon>
        <taxon>Psathyrellaceae</taxon>
        <taxon>Ephemerocybe</taxon>
    </lineage>
</organism>
<name>A0A8H6HP53_9AGAR</name>
<reference evidence="1 2" key="1">
    <citation type="submission" date="2020-07" db="EMBL/GenBank/DDBJ databases">
        <title>Comparative genomics of pyrophilous fungi reveals a link between fire events and developmental genes.</title>
        <authorList>
            <consortium name="DOE Joint Genome Institute"/>
            <person name="Steindorff A.S."/>
            <person name="Carver A."/>
            <person name="Calhoun S."/>
            <person name="Stillman K."/>
            <person name="Liu H."/>
            <person name="Lipzen A."/>
            <person name="Pangilinan J."/>
            <person name="Labutti K."/>
            <person name="Bruns T.D."/>
            <person name="Grigoriev I.V."/>
        </authorList>
    </citation>
    <scope>NUCLEOTIDE SEQUENCE [LARGE SCALE GENOMIC DNA]</scope>
    <source>
        <strain evidence="1 2">CBS 144469</strain>
    </source>
</reference>
<dbReference type="AlphaFoldDB" id="A0A8H6HP53"/>
<accession>A0A8H6HP53</accession>
<dbReference type="EMBL" id="JACGCI010000061">
    <property type="protein sequence ID" value="KAF6749787.1"/>
    <property type="molecule type" value="Genomic_DNA"/>
</dbReference>
<proteinExistence type="predicted"/>
<protein>
    <submittedName>
        <fullName evidence="1">Uncharacterized protein</fullName>
    </submittedName>
</protein>
<gene>
    <name evidence="1" type="ORF">DFP72DRAFT_818552</name>
</gene>
<dbReference type="Proteomes" id="UP000521943">
    <property type="component" value="Unassembled WGS sequence"/>
</dbReference>
<sequence length="289" mass="32427">TLTKYPTEFLKVQINGKAVKKRVNLLWPKFNPTNLPSAPSNGTYIVDLHEDVLKTLPNDHPRRIVIRSDRIISPSTSSRLLALWDTMLAAGLKLPDERVGNRSVDTSLHVGTWHLSARQPMITKDTRQEDPHLRHLMGKFVSIIRDEVAPAIAKLQKLWCSATWKKLQRARQYVKARVRDPHGQWPLVDFGGAFFAVAVKEGSSEIPHIDFNDHPLSMTWLVALGDWEGAEFSLPQIGCNIPVRPGQALGAMTRRLVHCGTPVTEGRRLVLTMFTDNTLIKHSEASTSS</sequence>
<dbReference type="OrthoDB" id="3249298at2759"/>
<keyword evidence="2" id="KW-1185">Reference proteome</keyword>
<comment type="caution">
    <text evidence="1">The sequence shown here is derived from an EMBL/GenBank/DDBJ whole genome shotgun (WGS) entry which is preliminary data.</text>
</comment>